<dbReference type="PANTHER" id="PTHR30521:SF5">
    <property type="entry name" value="BLR4509 PROTEIN"/>
    <property type="match status" value="1"/>
</dbReference>
<name>A0A1G5SD40_9PROT</name>
<dbReference type="SUPFAM" id="SSF54909">
    <property type="entry name" value="Dimeric alpha+beta barrel"/>
    <property type="match status" value="1"/>
</dbReference>
<evidence type="ECO:0000256" key="1">
    <source>
        <dbReference type="ARBA" id="ARBA00001970"/>
    </source>
</evidence>
<evidence type="ECO:0000313" key="6">
    <source>
        <dbReference type="EMBL" id="SCZ84907.1"/>
    </source>
</evidence>
<keyword evidence="4" id="KW-0560">Oxidoreductase</keyword>
<dbReference type="Proteomes" id="UP000198729">
    <property type="component" value="Unassembled WGS sequence"/>
</dbReference>
<evidence type="ECO:0000256" key="5">
    <source>
        <dbReference type="ARBA" id="ARBA00023004"/>
    </source>
</evidence>
<dbReference type="InterPro" id="IPR006314">
    <property type="entry name" value="Dyp_peroxidase"/>
</dbReference>
<evidence type="ECO:0000313" key="7">
    <source>
        <dbReference type="Proteomes" id="UP000198729"/>
    </source>
</evidence>
<dbReference type="AlphaFoldDB" id="A0A1G5SD40"/>
<dbReference type="PROSITE" id="PS51404">
    <property type="entry name" value="DYP_PEROXIDASE"/>
    <property type="match status" value="1"/>
</dbReference>
<dbReference type="RefSeq" id="WP_090284764.1">
    <property type="nucleotide sequence ID" value="NZ_FMWO01000037.1"/>
</dbReference>
<dbReference type="GO" id="GO:0004601">
    <property type="term" value="F:peroxidase activity"/>
    <property type="evidence" value="ECO:0007669"/>
    <property type="project" value="UniProtKB-KW"/>
</dbReference>
<dbReference type="InterPro" id="IPR011008">
    <property type="entry name" value="Dimeric_a/b-barrel"/>
</dbReference>
<evidence type="ECO:0000256" key="2">
    <source>
        <dbReference type="ARBA" id="ARBA00022559"/>
    </source>
</evidence>
<reference evidence="6 7" key="1">
    <citation type="submission" date="2016-10" db="EMBL/GenBank/DDBJ databases">
        <authorList>
            <person name="de Groot N.N."/>
        </authorList>
    </citation>
    <scope>NUCLEOTIDE SEQUENCE [LARGE SCALE GENOMIC DNA]</scope>
    <source>
        <strain evidence="6">1</strain>
    </source>
</reference>
<accession>A0A1G5SD40</accession>
<dbReference type="GO" id="GO:0046872">
    <property type="term" value="F:metal ion binding"/>
    <property type="evidence" value="ECO:0007669"/>
    <property type="project" value="UniProtKB-KW"/>
</dbReference>
<protein>
    <submittedName>
        <fullName evidence="6">Putative peroxidase</fullName>
    </submittedName>
</protein>
<keyword evidence="5" id="KW-0408">Iron</keyword>
<dbReference type="PANTHER" id="PTHR30521">
    <property type="entry name" value="DEFERROCHELATASE/PEROXIDASE"/>
    <property type="match status" value="1"/>
</dbReference>
<evidence type="ECO:0000256" key="4">
    <source>
        <dbReference type="ARBA" id="ARBA00023002"/>
    </source>
</evidence>
<keyword evidence="3" id="KW-0479">Metal-binding</keyword>
<gene>
    <name evidence="6" type="ORF">NSMM_300026</name>
</gene>
<comment type="cofactor">
    <cofactor evidence="1">
        <name>heme b</name>
        <dbReference type="ChEBI" id="CHEBI:60344"/>
    </cofactor>
</comment>
<dbReference type="STRING" id="51642.NSMM_300026"/>
<dbReference type="GO" id="GO:0020037">
    <property type="term" value="F:heme binding"/>
    <property type="evidence" value="ECO:0007669"/>
    <property type="project" value="InterPro"/>
</dbReference>
<dbReference type="EMBL" id="FMWO01000037">
    <property type="protein sequence ID" value="SCZ84907.1"/>
    <property type="molecule type" value="Genomic_DNA"/>
</dbReference>
<proteinExistence type="predicted"/>
<dbReference type="OrthoDB" id="9781066at2"/>
<evidence type="ECO:0000256" key="3">
    <source>
        <dbReference type="ARBA" id="ARBA00022723"/>
    </source>
</evidence>
<dbReference type="GO" id="GO:0005829">
    <property type="term" value="C:cytosol"/>
    <property type="evidence" value="ECO:0007669"/>
    <property type="project" value="TreeGrafter"/>
</dbReference>
<sequence>MKKSSDFEFDDLQGLLRFGYGKLTDTCFMLLNIANVDVAKRWLDKAPVSRAIKTNPSPDTALQIAFSVQGLRALGVNESIIDDFSDEFIYGMTRNENCSRRLGDIGRNAPRYWKWGSDVAEVPHVLLLLYAKKGCLEAWRATVEGEYFSQAFQLLKHLPTSDMGQIEPFGFEDGISQPEIDWADRHSTDSHANDRYTNLLAAGEMVLGYRNEYGQYTARPLIDPKKDRYAMGLPNAEDDLTLKDFSRNGTYLVLRQLDQNVSGFWQFLDKVSDSVPEKREQLAASMVGREQNGTPLIAEHIPGVSRKDHGNHFTYDLDPKGNHCPVSAHVRRANPRTGDLPPGATGFSVTASISRLIRILGFGQKPEEDLVASSRFHRLLRRGRGYGPVLTPEDAVKPDAPAAERGLQFICLVANIGRQFEFVQNAWIVNSKFDGLQEEPDPLLGNREPLMNGDSTDHFNRPTPSGPVQKTCHLPQFTTVLGGGYFFMPGLRALKYISALPANGNGGSS</sequence>
<organism evidence="6 7">
    <name type="scientific">Nitrosomonas mobilis</name>
    <dbReference type="NCBI Taxonomy" id="51642"/>
    <lineage>
        <taxon>Bacteria</taxon>
        <taxon>Pseudomonadati</taxon>
        <taxon>Pseudomonadota</taxon>
        <taxon>Betaproteobacteria</taxon>
        <taxon>Nitrosomonadales</taxon>
        <taxon>Nitrosomonadaceae</taxon>
        <taxon>Nitrosomonas</taxon>
    </lineage>
</organism>
<keyword evidence="7" id="KW-1185">Reference proteome</keyword>
<keyword evidence="2 6" id="KW-0575">Peroxidase</keyword>